<feature type="compositionally biased region" description="Gly residues" evidence="7">
    <location>
        <begin position="337"/>
        <end position="347"/>
    </location>
</feature>
<dbReference type="InterPro" id="IPR050877">
    <property type="entry name" value="EMX-VAX-Noto_Homeobox_TFs"/>
</dbReference>
<name>A0A5C3E3M4_9BASI</name>
<dbReference type="PANTHER" id="PTHR24339">
    <property type="entry name" value="HOMEOBOX PROTEIN EMX-RELATED"/>
    <property type="match status" value="1"/>
</dbReference>
<feature type="compositionally biased region" description="Basic and acidic residues" evidence="7">
    <location>
        <begin position="307"/>
        <end position="319"/>
    </location>
</feature>
<feature type="DNA-binding region" description="Homeobox" evidence="5">
    <location>
        <begin position="249"/>
        <end position="308"/>
    </location>
</feature>
<keyword evidence="3 5" id="KW-0371">Homeobox</keyword>
<feature type="region of interest" description="Disordered" evidence="7">
    <location>
        <begin position="19"/>
        <end position="67"/>
    </location>
</feature>
<feature type="region of interest" description="Disordered" evidence="7">
    <location>
        <begin position="332"/>
        <end position="357"/>
    </location>
</feature>
<dbReference type="Pfam" id="PF00046">
    <property type="entry name" value="Homeodomain"/>
    <property type="match status" value="1"/>
</dbReference>
<proteinExistence type="predicted"/>
<dbReference type="CDD" id="cd00086">
    <property type="entry name" value="homeodomain"/>
    <property type="match status" value="1"/>
</dbReference>
<comment type="subcellular location">
    <subcellularLocation>
        <location evidence="1 5 6">Nucleus</location>
    </subcellularLocation>
</comment>
<dbReference type="InterPro" id="IPR001356">
    <property type="entry name" value="HD"/>
</dbReference>
<evidence type="ECO:0000313" key="9">
    <source>
        <dbReference type="EMBL" id="SPO24136.1"/>
    </source>
</evidence>
<dbReference type="OrthoDB" id="6159439at2759"/>
<feature type="compositionally biased region" description="Polar residues" evidence="7">
    <location>
        <begin position="887"/>
        <end position="899"/>
    </location>
</feature>
<evidence type="ECO:0000256" key="6">
    <source>
        <dbReference type="RuleBase" id="RU000682"/>
    </source>
</evidence>
<feature type="region of interest" description="Disordered" evidence="7">
    <location>
        <begin position="307"/>
        <end position="326"/>
    </location>
</feature>
<evidence type="ECO:0000256" key="4">
    <source>
        <dbReference type="ARBA" id="ARBA00023242"/>
    </source>
</evidence>
<feature type="compositionally biased region" description="Acidic residues" evidence="7">
    <location>
        <begin position="221"/>
        <end position="231"/>
    </location>
</feature>
<sequence length="1041" mass="112787">MSSQRPQRAAAVQAIKANAAALAPRRRSDSQASNKTITSPHIKVDETIYDGRGSPSMDVMMQRSSHQDLRRIDSMGGSVGMPATSRDDTGSNYNPDVFPMYWPGQDDPSGMGSAPPPSNQQANVGSGYHQQQFWQDSIPEQHSLSYPDHVPNSASFDPHYAYPGHQNNLLGLKEDTDLNVGLNGSLNLGDGMHHRDHKPYESSDGMALLDSLPFKASSSADNDDSYEDSTDSDLPPEKKKLSAAFRPRGRKKRNKCTPDQLRSLEAFFEKNRNPTGRIRLELSRKLRMPERSVQVWFQNRRAKVKTIERRGDTGSDSGRKKSCSIRLNEKDTYRPVGMGGGSGGGGRGSRDASDQAPSVTAIPTSALCIGTWRRVSPLICFFSRRLQSMTWYLTSESIGFKLEIPWTSIRSAYFDGPSNPSIAERAEGVRVPLGHFVIDLERPPTFFMEVFRSAPVKNGATEEPKVSWRQCEDFTEDHQAMTVSRHVLNGPYEELRSAVQALARCNDVLQKLIVFRDADQRAAGAIPTGTNSTADNFGLVNGLAVRPSDPFTSPIDASAAFATTDAYGNAVQMPLHPAAMSSSSSFQKSAAWHNFRTPLRPGAEHPWEFDSPASVSTNLSEASLDSNQRPHPLGYSPYGLPSSIEASPRSGLGSSMDLNSLRIDTGGMSGLGGAGNMTSMMGDGGFDGSRASFDAWDGRLGYDMSQTQSQQQSQADGQYALASSGVLEGGNQTSQAMQGAGLDANFGSMSQVQSSDRNGGERQDCSNHNTNAQHQSNDLAQPVESHGSMYDSDNNHGLYDHTTSSSNSLLLSRRFSHAEGTSHADYPQDIKTSESEGMMRRQYEDPRLTSSFSSSTATSAAEQLVPPATATARTFDEDEFCGKTPTHRTSFGSSLQMSRGVQEDTDERSSSNPPPSRYESGDGEDTTHVRARSNTYRASTHAGPVATFSSTVRQRSSGEIDQQSSGEEEGRPDSADRESSGETHEPGTSESGSDGAHKAGSFDEHTSSGLLSLSSEEIANRRDLSPSNGETSSNGSDHVQE</sequence>
<feature type="compositionally biased region" description="Polar residues" evidence="7">
    <location>
        <begin position="747"/>
        <end position="757"/>
    </location>
</feature>
<feature type="compositionally biased region" description="Polar residues" evidence="7">
    <location>
        <begin position="119"/>
        <end position="130"/>
    </location>
</feature>
<dbReference type="SUPFAM" id="SSF46689">
    <property type="entry name" value="Homeodomain-like"/>
    <property type="match status" value="1"/>
</dbReference>
<feature type="compositionally biased region" description="Polar residues" evidence="7">
    <location>
        <begin position="30"/>
        <end position="39"/>
    </location>
</feature>
<keyword evidence="4 5" id="KW-0539">Nucleus</keyword>
<dbReference type="AlphaFoldDB" id="A0A5C3E3M4"/>
<dbReference type="InterPro" id="IPR057939">
    <property type="entry name" value="TRF2_HOY1_PH"/>
</dbReference>
<evidence type="ECO:0000313" key="10">
    <source>
        <dbReference type="Proteomes" id="UP000324022"/>
    </source>
</evidence>
<dbReference type="GO" id="GO:0000981">
    <property type="term" value="F:DNA-binding transcription factor activity, RNA polymerase II-specific"/>
    <property type="evidence" value="ECO:0007669"/>
    <property type="project" value="InterPro"/>
</dbReference>
<keyword evidence="2 5" id="KW-0238">DNA-binding</keyword>
<feature type="compositionally biased region" description="Polar residues" evidence="7">
    <location>
        <begin position="766"/>
        <end position="779"/>
    </location>
</feature>
<feature type="region of interest" description="Disordered" evidence="7">
    <location>
        <begin position="215"/>
        <end position="258"/>
    </location>
</feature>
<dbReference type="PROSITE" id="PS50071">
    <property type="entry name" value="HOMEOBOX_2"/>
    <property type="match status" value="1"/>
</dbReference>
<feature type="compositionally biased region" description="Polar residues" evidence="7">
    <location>
        <begin position="947"/>
        <end position="965"/>
    </location>
</feature>
<dbReference type="GO" id="GO:0000978">
    <property type="term" value="F:RNA polymerase II cis-regulatory region sequence-specific DNA binding"/>
    <property type="evidence" value="ECO:0007669"/>
    <property type="project" value="TreeGrafter"/>
</dbReference>
<organism evidence="9 10">
    <name type="scientific">Ustilago trichophora</name>
    <dbReference type="NCBI Taxonomy" id="86804"/>
    <lineage>
        <taxon>Eukaryota</taxon>
        <taxon>Fungi</taxon>
        <taxon>Dikarya</taxon>
        <taxon>Basidiomycota</taxon>
        <taxon>Ustilaginomycotina</taxon>
        <taxon>Ustilaginomycetes</taxon>
        <taxon>Ustilaginales</taxon>
        <taxon>Ustilaginaceae</taxon>
        <taxon>Ustilago</taxon>
    </lineage>
</organism>
<dbReference type="InterPro" id="IPR009057">
    <property type="entry name" value="Homeodomain-like_sf"/>
</dbReference>
<dbReference type="Pfam" id="PF24818">
    <property type="entry name" value="PH_TRF2_HOY1"/>
    <property type="match status" value="1"/>
</dbReference>
<evidence type="ECO:0000256" key="5">
    <source>
        <dbReference type="PROSITE-ProRule" id="PRU00108"/>
    </source>
</evidence>
<feature type="domain" description="Homeobox" evidence="8">
    <location>
        <begin position="247"/>
        <end position="307"/>
    </location>
</feature>
<feature type="compositionally biased region" description="Polar residues" evidence="7">
    <location>
        <begin position="1025"/>
        <end position="1041"/>
    </location>
</feature>
<dbReference type="Gene3D" id="1.10.10.60">
    <property type="entry name" value="Homeodomain-like"/>
    <property type="match status" value="1"/>
</dbReference>
<dbReference type="GO" id="GO:0005634">
    <property type="term" value="C:nucleus"/>
    <property type="evidence" value="ECO:0007669"/>
    <property type="project" value="UniProtKB-SubCell"/>
</dbReference>
<dbReference type="EMBL" id="OOIN01000007">
    <property type="protein sequence ID" value="SPO24136.1"/>
    <property type="molecule type" value="Genomic_DNA"/>
</dbReference>
<evidence type="ECO:0000256" key="3">
    <source>
        <dbReference type="ARBA" id="ARBA00023155"/>
    </source>
</evidence>
<feature type="region of interest" description="Disordered" evidence="7">
    <location>
        <begin position="603"/>
        <end position="658"/>
    </location>
</feature>
<dbReference type="SMART" id="SM00389">
    <property type="entry name" value="HOX"/>
    <property type="match status" value="1"/>
</dbReference>
<reference evidence="9 10" key="1">
    <citation type="submission" date="2018-03" db="EMBL/GenBank/DDBJ databases">
        <authorList>
            <person name="Guldener U."/>
        </authorList>
    </citation>
    <scope>NUCLEOTIDE SEQUENCE [LARGE SCALE GENOMIC DNA]</scope>
    <source>
        <strain evidence="9 10">NBRC100155</strain>
    </source>
</reference>
<dbReference type="PANTHER" id="PTHR24339:SF28">
    <property type="entry name" value="E5-RELATED"/>
    <property type="match status" value="1"/>
</dbReference>
<feature type="compositionally biased region" description="Basic and acidic residues" evidence="7">
    <location>
        <begin position="995"/>
        <end position="1006"/>
    </location>
</feature>
<feature type="compositionally biased region" description="Basic and acidic residues" evidence="7">
    <location>
        <begin position="818"/>
        <end position="847"/>
    </location>
</feature>
<evidence type="ECO:0000256" key="2">
    <source>
        <dbReference type="ARBA" id="ARBA00023125"/>
    </source>
</evidence>
<feature type="region of interest" description="Disordered" evidence="7">
    <location>
        <begin position="746"/>
        <end position="804"/>
    </location>
</feature>
<feature type="compositionally biased region" description="Basic and acidic residues" evidence="7">
    <location>
        <begin position="968"/>
        <end position="987"/>
    </location>
</feature>
<feature type="region of interest" description="Disordered" evidence="7">
    <location>
        <begin position="100"/>
        <end position="130"/>
    </location>
</feature>
<dbReference type="InterPro" id="IPR017970">
    <property type="entry name" value="Homeobox_CS"/>
</dbReference>
<dbReference type="Proteomes" id="UP000324022">
    <property type="component" value="Unassembled WGS sequence"/>
</dbReference>
<evidence type="ECO:0000259" key="8">
    <source>
        <dbReference type="PROSITE" id="PS50071"/>
    </source>
</evidence>
<protein>
    <recommendedName>
        <fullName evidence="8">Homeobox domain-containing protein</fullName>
    </recommendedName>
</protein>
<feature type="compositionally biased region" description="Polar residues" evidence="7">
    <location>
        <begin position="613"/>
        <end position="629"/>
    </location>
</feature>
<accession>A0A5C3E3M4</accession>
<evidence type="ECO:0000256" key="7">
    <source>
        <dbReference type="SAM" id="MobiDB-lite"/>
    </source>
</evidence>
<gene>
    <name evidence="9" type="ORF">UTRI_03404</name>
</gene>
<keyword evidence="10" id="KW-1185">Reference proteome</keyword>
<evidence type="ECO:0000256" key="1">
    <source>
        <dbReference type="ARBA" id="ARBA00004123"/>
    </source>
</evidence>
<feature type="region of interest" description="Disordered" evidence="7">
    <location>
        <begin position="818"/>
        <end position="1041"/>
    </location>
</feature>
<dbReference type="PROSITE" id="PS00027">
    <property type="entry name" value="HOMEOBOX_1"/>
    <property type="match status" value="1"/>
</dbReference>
<feature type="compositionally biased region" description="Low complexity" evidence="7">
    <location>
        <begin position="849"/>
        <end position="861"/>
    </location>
</feature>